<gene>
    <name evidence="1" type="ORF">LCGC14_1232780</name>
</gene>
<dbReference type="AlphaFoldDB" id="A0A0F9LVA1"/>
<protein>
    <submittedName>
        <fullName evidence="1">Uncharacterized protein</fullName>
    </submittedName>
</protein>
<feature type="non-terminal residue" evidence="1">
    <location>
        <position position="1"/>
    </location>
</feature>
<reference evidence="1" key="1">
    <citation type="journal article" date="2015" name="Nature">
        <title>Complex archaea that bridge the gap between prokaryotes and eukaryotes.</title>
        <authorList>
            <person name="Spang A."/>
            <person name="Saw J.H."/>
            <person name="Jorgensen S.L."/>
            <person name="Zaremba-Niedzwiedzka K."/>
            <person name="Martijn J."/>
            <person name="Lind A.E."/>
            <person name="van Eijk R."/>
            <person name="Schleper C."/>
            <person name="Guy L."/>
            <person name="Ettema T.J."/>
        </authorList>
    </citation>
    <scope>NUCLEOTIDE SEQUENCE</scope>
</reference>
<dbReference type="EMBL" id="LAZR01006592">
    <property type="protein sequence ID" value="KKM91026.1"/>
    <property type="molecule type" value="Genomic_DNA"/>
</dbReference>
<accession>A0A0F9LVA1</accession>
<proteinExistence type="predicted"/>
<comment type="caution">
    <text evidence="1">The sequence shown here is derived from an EMBL/GenBank/DDBJ whole genome shotgun (WGS) entry which is preliminary data.</text>
</comment>
<organism evidence="1">
    <name type="scientific">marine sediment metagenome</name>
    <dbReference type="NCBI Taxonomy" id="412755"/>
    <lineage>
        <taxon>unclassified sequences</taxon>
        <taxon>metagenomes</taxon>
        <taxon>ecological metagenomes</taxon>
    </lineage>
</organism>
<evidence type="ECO:0000313" key="1">
    <source>
        <dbReference type="EMBL" id="KKM91026.1"/>
    </source>
</evidence>
<sequence length="72" mass="8356">WYNQISLVKTDVSDLRGLSNKFDNSIVIIENKMRADEDNKILIRCIKLPISDDQDLQLMNELSDLKLVKTFS</sequence>
<name>A0A0F9LVA1_9ZZZZ</name>